<sequence length="92" mass="10592">MPQILRIGPYSIYFWSNEGDPLEPIHVHVSEGRASATATKIWITSTGKTILSNNNSKIPEKILKRLMRMIEANSSDIIDEWLNHFGEIRYFC</sequence>
<dbReference type="InterPro" id="IPR025427">
    <property type="entry name" value="DUF4160"/>
</dbReference>
<reference evidence="1 2" key="1">
    <citation type="submission" date="2015-09" db="EMBL/GenBank/DDBJ databases">
        <authorList>
            <consortium name="Pathogen Informatics"/>
        </authorList>
    </citation>
    <scope>NUCLEOTIDE SEQUENCE [LARGE SCALE GENOMIC DNA]</scope>
    <source>
        <strain evidence="1 2">2789STDY5834863</strain>
    </source>
</reference>
<dbReference type="Proteomes" id="UP000095431">
    <property type="component" value="Unassembled WGS sequence"/>
</dbReference>
<accession>A0A174GMJ2</accession>
<dbReference type="AlphaFoldDB" id="A0A174GMJ2"/>
<proteinExistence type="predicted"/>
<gene>
    <name evidence="1" type="ORF">ERS852478_03398</name>
</gene>
<evidence type="ECO:0000313" key="2">
    <source>
        <dbReference type="Proteomes" id="UP000095431"/>
    </source>
</evidence>
<evidence type="ECO:0000313" key="1">
    <source>
        <dbReference type="EMBL" id="CUO63181.1"/>
    </source>
</evidence>
<dbReference type="EMBL" id="CYZN01000033">
    <property type="protein sequence ID" value="CUO63181.1"/>
    <property type="molecule type" value="Genomic_DNA"/>
</dbReference>
<dbReference type="RefSeq" id="WP_055201372.1">
    <property type="nucleotide sequence ID" value="NZ_BTHH01000030.1"/>
</dbReference>
<organism evidence="1 2">
    <name type="scientific">Blautia wexlerae</name>
    <dbReference type="NCBI Taxonomy" id="418240"/>
    <lineage>
        <taxon>Bacteria</taxon>
        <taxon>Bacillati</taxon>
        <taxon>Bacillota</taxon>
        <taxon>Clostridia</taxon>
        <taxon>Lachnospirales</taxon>
        <taxon>Lachnospiraceae</taxon>
        <taxon>Blautia</taxon>
    </lineage>
</organism>
<evidence type="ECO:0008006" key="3">
    <source>
        <dbReference type="Google" id="ProtNLM"/>
    </source>
</evidence>
<name>A0A174GMJ2_9FIRM</name>
<protein>
    <recommendedName>
        <fullName evidence="3">DUF4160 domain-containing protein</fullName>
    </recommendedName>
</protein>
<dbReference type="Pfam" id="PF13711">
    <property type="entry name" value="DUF4160"/>
    <property type="match status" value="1"/>
</dbReference>